<evidence type="ECO:0000256" key="2">
    <source>
        <dbReference type="ARBA" id="ARBA00022722"/>
    </source>
</evidence>
<keyword evidence="10" id="KW-0233">DNA recombination</keyword>
<name>A0AA38NW87_9AGAR</name>
<evidence type="ECO:0000256" key="6">
    <source>
        <dbReference type="ARBA" id="ARBA00022842"/>
    </source>
</evidence>
<keyword evidence="3" id="KW-0479">Metal-binding</keyword>
<dbReference type="AlphaFoldDB" id="A0AA38NW87"/>
<dbReference type="InterPro" id="IPR039537">
    <property type="entry name" value="Retrotran_Ty1/copia-like"/>
</dbReference>
<gene>
    <name evidence="12" type="ORF">F5878DRAFT_520533</name>
</gene>
<keyword evidence="9" id="KW-0808">Transferase</keyword>
<evidence type="ECO:0000256" key="1">
    <source>
        <dbReference type="ARBA" id="ARBA00022695"/>
    </source>
</evidence>
<evidence type="ECO:0000256" key="4">
    <source>
        <dbReference type="ARBA" id="ARBA00022759"/>
    </source>
</evidence>
<keyword evidence="1" id="KW-0548">Nucleotidyltransferase</keyword>
<dbReference type="GO" id="GO:0006310">
    <property type="term" value="P:DNA recombination"/>
    <property type="evidence" value="ECO:0007669"/>
    <property type="project" value="UniProtKB-KW"/>
</dbReference>
<sequence>TNGLYRLVDKVGFSKVLAVKSRSLNRPVDLETWHRRLGHVGLSRVRMMIQKNLVDGMALIGPIDAKPDECDSCHMGKAKRRPFDGVTTRESRLLERVHVDLTGPMRVRAMGGYYYSMPIVD</sequence>
<dbReference type="GO" id="GO:0015074">
    <property type="term" value="P:DNA integration"/>
    <property type="evidence" value="ECO:0007669"/>
    <property type="project" value="UniProtKB-KW"/>
</dbReference>
<evidence type="ECO:0000256" key="7">
    <source>
        <dbReference type="ARBA" id="ARBA00022908"/>
    </source>
</evidence>
<dbReference type="PANTHER" id="PTHR42648">
    <property type="entry name" value="TRANSPOSASE, PUTATIVE-RELATED"/>
    <property type="match status" value="1"/>
</dbReference>
<keyword evidence="8" id="KW-0695">RNA-directed DNA polymerase</keyword>
<dbReference type="GO" id="GO:0046872">
    <property type="term" value="F:metal ion binding"/>
    <property type="evidence" value="ECO:0007669"/>
    <property type="project" value="UniProtKB-KW"/>
</dbReference>
<evidence type="ECO:0000313" key="13">
    <source>
        <dbReference type="Proteomes" id="UP001163846"/>
    </source>
</evidence>
<dbReference type="PANTHER" id="PTHR42648:SF11">
    <property type="entry name" value="TRANSPOSON TY4-P GAG-POL POLYPROTEIN"/>
    <property type="match status" value="1"/>
</dbReference>
<comment type="caution">
    <text evidence="12">The sequence shown here is derived from an EMBL/GenBank/DDBJ whole genome shotgun (WGS) entry which is preliminary data.</text>
</comment>
<reference evidence="12" key="1">
    <citation type="submission" date="2022-08" db="EMBL/GenBank/DDBJ databases">
        <authorList>
            <consortium name="DOE Joint Genome Institute"/>
            <person name="Min B."/>
            <person name="Riley R."/>
            <person name="Sierra-Patev S."/>
            <person name="Naranjo-Ortiz M."/>
            <person name="Looney B."/>
            <person name="Konkel Z."/>
            <person name="Slot J.C."/>
            <person name="Sakamoto Y."/>
            <person name="Steenwyk J.L."/>
            <person name="Rokas A."/>
            <person name="Carro J."/>
            <person name="Camarero S."/>
            <person name="Ferreira P."/>
            <person name="Molpeceres G."/>
            <person name="Ruiz-Duenas F.J."/>
            <person name="Serrano A."/>
            <person name="Henrissat B."/>
            <person name="Drula E."/>
            <person name="Hughes K.W."/>
            <person name="Mata J.L."/>
            <person name="Ishikawa N.K."/>
            <person name="Vargas-Isla R."/>
            <person name="Ushijima S."/>
            <person name="Smith C.A."/>
            <person name="Ahrendt S."/>
            <person name="Andreopoulos W."/>
            <person name="He G."/>
            <person name="Labutti K."/>
            <person name="Lipzen A."/>
            <person name="Ng V."/>
            <person name="Sandor L."/>
            <person name="Barry K."/>
            <person name="Martinez A.T."/>
            <person name="Xiao Y."/>
            <person name="Gibbons J.G."/>
            <person name="Terashima K."/>
            <person name="Hibbett D.S."/>
            <person name="Grigoriev I.V."/>
        </authorList>
    </citation>
    <scope>NUCLEOTIDE SEQUENCE</scope>
    <source>
        <strain evidence="12">TFB9207</strain>
    </source>
</reference>
<keyword evidence="9" id="KW-0239">DNA-directed DNA polymerase</keyword>
<dbReference type="InterPro" id="IPR025724">
    <property type="entry name" value="GAG-pre-integrase_dom"/>
</dbReference>
<keyword evidence="7" id="KW-0229">DNA integration</keyword>
<evidence type="ECO:0000313" key="12">
    <source>
        <dbReference type="EMBL" id="KAJ3831696.1"/>
    </source>
</evidence>
<evidence type="ECO:0000256" key="5">
    <source>
        <dbReference type="ARBA" id="ARBA00022801"/>
    </source>
</evidence>
<evidence type="ECO:0000256" key="8">
    <source>
        <dbReference type="ARBA" id="ARBA00022918"/>
    </source>
</evidence>
<protein>
    <recommendedName>
        <fullName evidence="11">GAG-pre-integrase domain-containing protein</fullName>
    </recommendedName>
</protein>
<evidence type="ECO:0000256" key="9">
    <source>
        <dbReference type="ARBA" id="ARBA00022932"/>
    </source>
</evidence>
<keyword evidence="13" id="KW-1185">Reference proteome</keyword>
<dbReference type="Pfam" id="PF13976">
    <property type="entry name" value="gag_pre-integrs"/>
    <property type="match status" value="1"/>
</dbReference>
<evidence type="ECO:0000259" key="11">
    <source>
        <dbReference type="Pfam" id="PF13976"/>
    </source>
</evidence>
<dbReference type="GO" id="GO:0016787">
    <property type="term" value="F:hydrolase activity"/>
    <property type="evidence" value="ECO:0007669"/>
    <property type="project" value="UniProtKB-KW"/>
</dbReference>
<feature type="non-terminal residue" evidence="12">
    <location>
        <position position="121"/>
    </location>
</feature>
<dbReference type="GO" id="GO:0003887">
    <property type="term" value="F:DNA-directed DNA polymerase activity"/>
    <property type="evidence" value="ECO:0007669"/>
    <property type="project" value="UniProtKB-KW"/>
</dbReference>
<keyword evidence="5" id="KW-0378">Hydrolase</keyword>
<dbReference type="GO" id="GO:0003964">
    <property type="term" value="F:RNA-directed DNA polymerase activity"/>
    <property type="evidence" value="ECO:0007669"/>
    <property type="project" value="UniProtKB-KW"/>
</dbReference>
<dbReference type="Proteomes" id="UP001163846">
    <property type="component" value="Unassembled WGS sequence"/>
</dbReference>
<feature type="non-terminal residue" evidence="12">
    <location>
        <position position="1"/>
    </location>
</feature>
<organism evidence="12 13">
    <name type="scientific">Lentinula raphanica</name>
    <dbReference type="NCBI Taxonomy" id="153919"/>
    <lineage>
        <taxon>Eukaryota</taxon>
        <taxon>Fungi</taxon>
        <taxon>Dikarya</taxon>
        <taxon>Basidiomycota</taxon>
        <taxon>Agaricomycotina</taxon>
        <taxon>Agaricomycetes</taxon>
        <taxon>Agaricomycetidae</taxon>
        <taxon>Agaricales</taxon>
        <taxon>Marasmiineae</taxon>
        <taxon>Omphalotaceae</taxon>
        <taxon>Lentinula</taxon>
    </lineage>
</organism>
<dbReference type="GO" id="GO:0004519">
    <property type="term" value="F:endonuclease activity"/>
    <property type="evidence" value="ECO:0007669"/>
    <property type="project" value="UniProtKB-KW"/>
</dbReference>
<proteinExistence type="predicted"/>
<keyword evidence="6" id="KW-0460">Magnesium</keyword>
<feature type="domain" description="GAG-pre-integrase" evidence="11">
    <location>
        <begin position="26"/>
        <end position="77"/>
    </location>
</feature>
<dbReference type="EMBL" id="MU807291">
    <property type="protein sequence ID" value="KAJ3831696.1"/>
    <property type="molecule type" value="Genomic_DNA"/>
</dbReference>
<evidence type="ECO:0000256" key="10">
    <source>
        <dbReference type="ARBA" id="ARBA00023172"/>
    </source>
</evidence>
<keyword evidence="4" id="KW-0255">Endonuclease</keyword>
<keyword evidence="2" id="KW-0540">Nuclease</keyword>
<accession>A0AA38NW87</accession>
<evidence type="ECO:0000256" key="3">
    <source>
        <dbReference type="ARBA" id="ARBA00022723"/>
    </source>
</evidence>